<dbReference type="PANTHER" id="PTHR39596">
    <property type="match status" value="1"/>
</dbReference>
<dbReference type="STRING" id="1160509.A0A3N4IDH0"/>
<dbReference type="Proteomes" id="UP000275078">
    <property type="component" value="Unassembled WGS sequence"/>
</dbReference>
<reference evidence="1 2" key="1">
    <citation type="journal article" date="2018" name="Nat. Ecol. Evol.">
        <title>Pezizomycetes genomes reveal the molecular basis of ectomycorrhizal truffle lifestyle.</title>
        <authorList>
            <person name="Murat C."/>
            <person name="Payen T."/>
            <person name="Noel B."/>
            <person name="Kuo A."/>
            <person name="Morin E."/>
            <person name="Chen J."/>
            <person name="Kohler A."/>
            <person name="Krizsan K."/>
            <person name="Balestrini R."/>
            <person name="Da Silva C."/>
            <person name="Montanini B."/>
            <person name="Hainaut M."/>
            <person name="Levati E."/>
            <person name="Barry K.W."/>
            <person name="Belfiori B."/>
            <person name="Cichocki N."/>
            <person name="Clum A."/>
            <person name="Dockter R.B."/>
            <person name="Fauchery L."/>
            <person name="Guy J."/>
            <person name="Iotti M."/>
            <person name="Le Tacon F."/>
            <person name="Lindquist E.A."/>
            <person name="Lipzen A."/>
            <person name="Malagnac F."/>
            <person name="Mello A."/>
            <person name="Molinier V."/>
            <person name="Miyauchi S."/>
            <person name="Poulain J."/>
            <person name="Riccioni C."/>
            <person name="Rubini A."/>
            <person name="Sitrit Y."/>
            <person name="Splivallo R."/>
            <person name="Traeger S."/>
            <person name="Wang M."/>
            <person name="Zifcakova L."/>
            <person name="Wipf D."/>
            <person name="Zambonelli A."/>
            <person name="Paolocci F."/>
            <person name="Nowrousian M."/>
            <person name="Ottonello S."/>
            <person name="Baldrian P."/>
            <person name="Spatafora J.W."/>
            <person name="Henrissat B."/>
            <person name="Nagy L.G."/>
            <person name="Aury J.M."/>
            <person name="Wincker P."/>
            <person name="Grigoriev I.V."/>
            <person name="Bonfante P."/>
            <person name="Martin F.M."/>
        </authorList>
    </citation>
    <scope>NUCLEOTIDE SEQUENCE [LARGE SCALE GENOMIC DNA]</scope>
    <source>
        <strain evidence="1 2">RN42</strain>
    </source>
</reference>
<evidence type="ECO:0008006" key="3">
    <source>
        <dbReference type="Google" id="ProtNLM"/>
    </source>
</evidence>
<sequence length="880" mass="100048">MPLLSTLLWSFGLLERNPQRRSERESIDAFLFEPHIWLGGFEFHQGFSNSTPPITLDEYLRHIYASRLLRSATSQTTRSKANQTTLPARIPPQYIQAMFTFGFLQAVTRRVYPESILIRRKSGNRLYVSDDGLRTLLPEWESRLKRLVLDQPDAARKEFTHIKRVIDEMEEKLHHGSWCSSFEPGVEVNGQTMTRASNVSIFLAVSVLLEAVKEVVSRTFPTVYGTIEPNGEYWTDGIVRHLEIKKMEFSSNDPSSMTVKGWCPYTINKLTETPALYTFARIRAPFIRTSRTLFDANRNPIVIKHKQHSCTPSKCMVNDMEELSKQSGGSQFGPTNRFEDVRWAQHSCTRATSEADCTIRNATVKDQFPFLREDHEQTFYARFQALMHGPAKLQPGGFPVIKNSGTFGFYAADSTNQPYVAISHVWADGFGSVAEDGLPFCTVDWIQKLVYQHFEDPLSGGWWMDSLNIPEEKKLRKRCIKTMRHVYERAEAVIVIDRQVMSIDLETTAMEDQLFAILTCGWMQRLWTLQEGILAKKLYFVFKNDMQKSLEDYYYEADRITGRTLVNPFLRDCKLGTLEIFQQYHKTKQIDIRQVSELLWNRTTSKLDDETIAVAGLLQVDTAALVEIDSSSQVNGKCHKELADAAAECAQQRLARFFLALKRLPSDIIFLQHADVTGHLDRDKSLRITTPEHFTWAPKSLLQLHSQPRFRDTTLSAKCTPDGLLVEYPIVLFENTVQLRPGEDLLVKMVEINISLLVTADRHDSEGVNCCIACKCRAVSCHALVCRRNPLDYKAVLAEGRNISYLRVDGILVELPSGNQPRGMSCDDGQERLVAHYLGAVSWGPVGITEQHKKARTVVRKVVVGRFGMAGGAVSKLLLK</sequence>
<dbReference type="EMBL" id="ML119664">
    <property type="protein sequence ID" value="RPA83517.1"/>
    <property type="molecule type" value="Genomic_DNA"/>
</dbReference>
<gene>
    <name evidence="1" type="ORF">BJ508DRAFT_304703</name>
</gene>
<dbReference type="OrthoDB" id="2426273at2759"/>
<name>A0A3N4IDH0_ASCIM</name>
<keyword evidence="2" id="KW-1185">Reference proteome</keyword>
<evidence type="ECO:0000313" key="1">
    <source>
        <dbReference type="EMBL" id="RPA83517.1"/>
    </source>
</evidence>
<dbReference type="AlphaFoldDB" id="A0A3N4IDH0"/>
<evidence type="ECO:0000313" key="2">
    <source>
        <dbReference type="Proteomes" id="UP000275078"/>
    </source>
</evidence>
<organism evidence="1 2">
    <name type="scientific">Ascobolus immersus RN42</name>
    <dbReference type="NCBI Taxonomy" id="1160509"/>
    <lineage>
        <taxon>Eukaryota</taxon>
        <taxon>Fungi</taxon>
        <taxon>Dikarya</taxon>
        <taxon>Ascomycota</taxon>
        <taxon>Pezizomycotina</taxon>
        <taxon>Pezizomycetes</taxon>
        <taxon>Pezizales</taxon>
        <taxon>Ascobolaceae</taxon>
        <taxon>Ascobolus</taxon>
    </lineage>
</organism>
<accession>A0A3N4IDH0</accession>
<dbReference type="PANTHER" id="PTHR39596:SF2">
    <property type="entry name" value="HET DOMAIN PROTEIN (AFU_ORTHOLOGUE AFUA_1G17550)-RELATED"/>
    <property type="match status" value="1"/>
</dbReference>
<protein>
    <recommendedName>
        <fullName evidence="3">Heterokaryon incompatibility domain-containing protein</fullName>
    </recommendedName>
</protein>
<proteinExistence type="predicted"/>